<dbReference type="Proteomes" id="UP000308199">
    <property type="component" value="Unassembled WGS sequence"/>
</dbReference>
<reference evidence="2 3" key="1">
    <citation type="submission" date="2019-02" db="EMBL/GenBank/DDBJ databases">
        <title>Genome sequencing of the rare red list fungi Phellinidium pouzarii.</title>
        <authorList>
            <person name="Buettner E."/>
            <person name="Kellner H."/>
        </authorList>
    </citation>
    <scope>NUCLEOTIDE SEQUENCE [LARGE SCALE GENOMIC DNA]</scope>
    <source>
        <strain evidence="2 3">DSM 108285</strain>
    </source>
</reference>
<proteinExistence type="predicted"/>
<comment type="caution">
    <text evidence="2">The sequence shown here is derived from an EMBL/GenBank/DDBJ whole genome shotgun (WGS) entry which is preliminary data.</text>
</comment>
<dbReference type="EMBL" id="SGPK01000212">
    <property type="protein sequence ID" value="THH06150.1"/>
    <property type="molecule type" value="Genomic_DNA"/>
</dbReference>
<evidence type="ECO:0000313" key="3">
    <source>
        <dbReference type="Proteomes" id="UP000308199"/>
    </source>
</evidence>
<protein>
    <submittedName>
        <fullName evidence="2">Uncharacterized protein</fullName>
    </submittedName>
</protein>
<keyword evidence="3" id="KW-1185">Reference proteome</keyword>
<organism evidence="2 3">
    <name type="scientific">Phellinidium pouzarii</name>
    <dbReference type="NCBI Taxonomy" id="167371"/>
    <lineage>
        <taxon>Eukaryota</taxon>
        <taxon>Fungi</taxon>
        <taxon>Dikarya</taxon>
        <taxon>Basidiomycota</taxon>
        <taxon>Agaricomycotina</taxon>
        <taxon>Agaricomycetes</taxon>
        <taxon>Hymenochaetales</taxon>
        <taxon>Hymenochaetaceae</taxon>
        <taxon>Phellinidium</taxon>
    </lineage>
</organism>
<evidence type="ECO:0000256" key="1">
    <source>
        <dbReference type="SAM" id="MobiDB-lite"/>
    </source>
</evidence>
<accession>A0A4S4L966</accession>
<evidence type="ECO:0000313" key="2">
    <source>
        <dbReference type="EMBL" id="THH06150.1"/>
    </source>
</evidence>
<feature type="region of interest" description="Disordered" evidence="1">
    <location>
        <begin position="1"/>
        <end position="22"/>
    </location>
</feature>
<sequence>MEGEEYIQDDVHEKGESNSVSVKPFSPISTILPEQSAPPEEANVLSPEETKLLRMFLRVLKKANFEEEEQDISDNFGKAEKNTPVAAHLNKEVAEPSIFAENEEKMSDTEDIYHQLYRHSILPSLR</sequence>
<dbReference type="AlphaFoldDB" id="A0A4S4L966"/>
<name>A0A4S4L966_9AGAM</name>
<gene>
    <name evidence="2" type="ORF">EW145_g4284</name>
</gene>